<protein>
    <submittedName>
        <fullName evidence="1">520_t:CDS:1</fullName>
    </submittedName>
</protein>
<dbReference type="AlphaFoldDB" id="A0A9N9CJ77"/>
<organism evidence="1 2">
    <name type="scientific">Racocetra fulgida</name>
    <dbReference type="NCBI Taxonomy" id="60492"/>
    <lineage>
        <taxon>Eukaryota</taxon>
        <taxon>Fungi</taxon>
        <taxon>Fungi incertae sedis</taxon>
        <taxon>Mucoromycota</taxon>
        <taxon>Glomeromycotina</taxon>
        <taxon>Glomeromycetes</taxon>
        <taxon>Diversisporales</taxon>
        <taxon>Gigasporaceae</taxon>
        <taxon>Racocetra</taxon>
    </lineage>
</organism>
<comment type="caution">
    <text evidence="1">The sequence shown here is derived from an EMBL/GenBank/DDBJ whole genome shotgun (WGS) entry which is preliminary data.</text>
</comment>
<accession>A0A9N9CJ77</accession>
<gene>
    <name evidence="1" type="ORF">RFULGI_LOCUS6704</name>
</gene>
<keyword evidence="2" id="KW-1185">Reference proteome</keyword>
<dbReference type="OrthoDB" id="2447008at2759"/>
<evidence type="ECO:0000313" key="2">
    <source>
        <dbReference type="Proteomes" id="UP000789396"/>
    </source>
</evidence>
<reference evidence="1" key="1">
    <citation type="submission" date="2021-06" db="EMBL/GenBank/DDBJ databases">
        <authorList>
            <person name="Kallberg Y."/>
            <person name="Tangrot J."/>
            <person name="Rosling A."/>
        </authorList>
    </citation>
    <scope>NUCLEOTIDE SEQUENCE</scope>
    <source>
        <strain evidence="1">IN212</strain>
    </source>
</reference>
<sequence length="241" mass="27492">INKGVKCVIPERIMSIESTSTFFDLFDLTMMGQYDDREVKVSIRQEKSEGWKKVDKGLDGDLKILEVLGFMQVKFCLVSDTNLDTTVSTQNRPNAFDILMTNSRQLLLPQLILEVLSLNRILKKYSDYLITTTANINELHYSNESAQNPGNNSTMYQVSACEPHQLKDEYTQLDDTIKVIIWERLTTYGEFKKKVTPAVLRLLHFDLTGNAAVTSDAVSRDVEERLKLMLTLADPNIIFDL</sequence>
<proteinExistence type="predicted"/>
<name>A0A9N9CJ77_9GLOM</name>
<dbReference type="EMBL" id="CAJVPZ010008964">
    <property type="protein sequence ID" value="CAG8603778.1"/>
    <property type="molecule type" value="Genomic_DNA"/>
</dbReference>
<dbReference type="Proteomes" id="UP000789396">
    <property type="component" value="Unassembled WGS sequence"/>
</dbReference>
<feature type="non-terminal residue" evidence="1">
    <location>
        <position position="241"/>
    </location>
</feature>
<evidence type="ECO:0000313" key="1">
    <source>
        <dbReference type="EMBL" id="CAG8603778.1"/>
    </source>
</evidence>